<dbReference type="EMBL" id="CP079105">
    <property type="protein sequence ID" value="QXQ15669.1"/>
    <property type="molecule type" value="Genomic_DNA"/>
</dbReference>
<accession>A0ABX8SCR5</accession>
<dbReference type="Proteomes" id="UP000887023">
    <property type="component" value="Chromosome"/>
</dbReference>
<organism evidence="1 2">
    <name type="scientific">Skermania pinensis</name>
    <dbReference type="NCBI Taxonomy" id="39122"/>
    <lineage>
        <taxon>Bacteria</taxon>
        <taxon>Bacillati</taxon>
        <taxon>Actinomycetota</taxon>
        <taxon>Actinomycetes</taxon>
        <taxon>Mycobacteriales</taxon>
        <taxon>Gordoniaceae</taxon>
        <taxon>Skermania</taxon>
    </lineage>
</organism>
<gene>
    <name evidence="1" type="ORF">KV203_04365</name>
</gene>
<keyword evidence="2" id="KW-1185">Reference proteome</keyword>
<evidence type="ECO:0000313" key="2">
    <source>
        <dbReference type="Proteomes" id="UP000887023"/>
    </source>
</evidence>
<name>A0ABX8SCR5_9ACTN</name>
<sequence>MVDAAFGATPGRWPLPPPVGAVDRWHRAVALGGQGYYRRAHAELQEAQRSHPGSELRSLISSTAGSLHRQLGWHAAARTLDGQALVEAARAGSASAGADALVGLAADALGTGRLALSARLLDAGSRMVADSSGWRSATRLSWVRAELALARDRPVEALDAARAALAAATTGRSVRHRVKSTLLIAAAMAATGSVVPAAELARTVVADCRQHRLLPLQWAAAMLCAGLGDPDSAALADRIAADIAERGAYFRREHSDDVDVLDWPRGPAGYC</sequence>
<reference evidence="1" key="1">
    <citation type="submission" date="2021-07" db="EMBL/GenBank/DDBJ databases">
        <title>Candidatus Kaistella beijingensis sp. nov. isolated from a municipal wastewater treatment plant is involved in sludge foaming.</title>
        <authorList>
            <person name="Song Y."/>
            <person name="Liu S.-J."/>
        </authorList>
    </citation>
    <scope>NUCLEOTIDE SEQUENCE</scope>
    <source>
        <strain evidence="1">DSM 43998</strain>
    </source>
</reference>
<protein>
    <submittedName>
        <fullName evidence="1">Uncharacterized protein</fullName>
    </submittedName>
</protein>
<evidence type="ECO:0000313" key="1">
    <source>
        <dbReference type="EMBL" id="QXQ15669.1"/>
    </source>
</evidence>
<proteinExistence type="predicted"/>